<reference evidence="3 4" key="1">
    <citation type="submission" date="2017-11" db="EMBL/GenBank/DDBJ databases">
        <title>Complete genome of Rhizobium leguminosarum Norway, an ineffective micro-symbiont.</title>
        <authorList>
            <person name="Hoffrichter A."/>
            <person name="Liang J."/>
            <person name="Brachmann A."/>
            <person name="Marin M."/>
        </authorList>
    </citation>
    <scope>NUCLEOTIDE SEQUENCE [LARGE SCALE GENOMIC DNA]</scope>
    <source>
        <strain evidence="3 4">Norway</strain>
    </source>
</reference>
<dbReference type="Proteomes" id="UP000238523">
    <property type="component" value="Chromosome"/>
</dbReference>
<accession>A0A2K9Z4R0</accession>
<protein>
    <submittedName>
        <fullName evidence="3">Uncharacterized protein</fullName>
    </submittedName>
</protein>
<proteinExistence type="predicted"/>
<evidence type="ECO:0000313" key="3">
    <source>
        <dbReference type="EMBL" id="AUW43218.1"/>
    </source>
</evidence>
<feature type="region of interest" description="Disordered" evidence="1">
    <location>
        <begin position="52"/>
        <end position="80"/>
    </location>
</feature>
<feature type="transmembrane region" description="Helical" evidence="2">
    <location>
        <begin position="30"/>
        <end position="48"/>
    </location>
</feature>
<evidence type="ECO:0000256" key="2">
    <source>
        <dbReference type="SAM" id="Phobius"/>
    </source>
</evidence>
<organism evidence="3 4">
    <name type="scientific">Rhizobium leguminosarum</name>
    <dbReference type="NCBI Taxonomy" id="384"/>
    <lineage>
        <taxon>Bacteria</taxon>
        <taxon>Pseudomonadati</taxon>
        <taxon>Pseudomonadota</taxon>
        <taxon>Alphaproteobacteria</taxon>
        <taxon>Hyphomicrobiales</taxon>
        <taxon>Rhizobiaceae</taxon>
        <taxon>Rhizobium/Agrobacterium group</taxon>
        <taxon>Rhizobium</taxon>
    </lineage>
</organism>
<feature type="compositionally biased region" description="Basic and acidic residues" evidence="1">
    <location>
        <begin position="59"/>
        <end position="80"/>
    </location>
</feature>
<keyword evidence="2" id="KW-1133">Transmembrane helix</keyword>
<dbReference type="EMBL" id="CP025012">
    <property type="protein sequence ID" value="AUW43218.1"/>
    <property type="molecule type" value="Genomic_DNA"/>
</dbReference>
<evidence type="ECO:0000256" key="1">
    <source>
        <dbReference type="SAM" id="MobiDB-lite"/>
    </source>
</evidence>
<dbReference type="AlphaFoldDB" id="A0A2K9Z4R0"/>
<sequence length="80" mass="9064">MVSTVPTADLNQGIKPTSAFNEQKDYGNEFSFVIAMCVGHGLPFWHFGGCRRRRRSRHTAREKEPSELSRQGRADDIGRV</sequence>
<gene>
    <name evidence="3" type="ORF">CUJ84_Chr002870</name>
</gene>
<keyword evidence="2" id="KW-0812">Transmembrane</keyword>
<evidence type="ECO:0000313" key="4">
    <source>
        <dbReference type="Proteomes" id="UP000238523"/>
    </source>
</evidence>
<keyword evidence="2" id="KW-0472">Membrane</keyword>
<name>A0A2K9Z4R0_RHILE</name>